<dbReference type="Proteomes" id="UP000467700">
    <property type="component" value="Unassembled WGS sequence"/>
</dbReference>
<feature type="compositionally biased region" description="Basic and acidic residues" evidence="1">
    <location>
        <begin position="1"/>
        <end position="13"/>
    </location>
</feature>
<keyword evidence="4" id="KW-1185">Reference proteome</keyword>
<dbReference type="EMBL" id="CACVBS010000045">
    <property type="protein sequence ID" value="CAA7264604.1"/>
    <property type="molecule type" value="Genomic_DNA"/>
</dbReference>
<protein>
    <recommendedName>
        <fullName evidence="2">Reverse transcriptase Ty1/copia-type domain-containing protein</fullName>
    </recommendedName>
</protein>
<feature type="region of interest" description="Disordered" evidence="1">
    <location>
        <begin position="400"/>
        <end position="421"/>
    </location>
</feature>
<gene>
    <name evidence="3" type="ORF">AAE3_LOCUS6771</name>
</gene>
<dbReference type="PANTHER" id="PTHR11439">
    <property type="entry name" value="GAG-POL-RELATED RETROTRANSPOSON"/>
    <property type="match status" value="1"/>
</dbReference>
<sequence length="646" mass="73333">METVPHKQPEKPQKLLGEPKIIEVDDSDNEGHYSDEDKRQLRPRDKDIDYKKLNNPDARKPAARKSLDLRYTPTPSPPPDVSRPTESSKAKSKAKERANIAIEKLWEALLEEAEFSNSAQEPDLPRTPEEALAGSEAPQWKAAMDKEMATLRAMKTWKKVKLPEGRKAIGCKWVFTKKQDEHGNVVKYKARLVAQGFSQKPGTDYNEDGTFAPVMRFETLRTILAFAAVHNLKLWQLNVKGAYLHGCLAETIYMMQPPCYDNGTGFVCLLIRSLYRLKQAGNVWNHELNKALADMGFIQLKTDYCCYIRRNGDEFTILLVWVNDFILISTSDSLNNRVEEELHTKFEVKSLGRPSMLLGIKVHQENHLILLCQMHFIEKLLIKFGLENANAATTLLDPNVKLNDPELEEDESNEQEPDPRGMHSYATLIGSLMYLVIGTHPDIAYAVNKLAQFTHDPKPMHWTAVKRVFRYLKGTKHHALTYGGSDEILNEELNFYCDADWASDADRKSISGYVVTMAGSAIAWSSKKQHTVALSTAEAEYVSAAHMATQVLWHQSLFKELEFPLEKTLTIFSDNQATIAIAHHPEFHARTKHIDIAIHFLCDLVQHGTLNLVYINTKDNLADLFTKGLPRVQHQDLTHRIGILSE</sequence>
<feature type="region of interest" description="Disordered" evidence="1">
    <location>
        <begin position="1"/>
        <end position="95"/>
    </location>
</feature>
<feature type="compositionally biased region" description="Basic and acidic residues" evidence="1">
    <location>
        <begin position="29"/>
        <end position="68"/>
    </location>
</feature>
<evidence type="ECO:0000313" key="4">
    <source>
        <dbReference type="Proteomes" id="UP000467700"/>
    </source>
</evidence>
<reference evidence="3 4" key="1">
    <citation type="submission" date="2020-01" db="EMBL/GenBank/DDBJ databases">
        <authorList>
            <person name="Gupta K D."/>
        </authorList>
    </citation>
    <scope>NUCLEOTIDE SEQUENCE [LARGE SCALE GENOMIC DNA]</scope>
</reference>
<dbReference type="PANTHER" id="PTHR11439:SF440">
    <property type="entry name" value="INTEGRASE CATALYTIC DOMAIN-CONTAINING PROTEIN"/>
    <property type="match status" value="1"/>
</dbReference>
<name>A0A8S0VW12_CYCAE</name>
<feature type="domain" description="Reverse transcriptase Ty1/copia-type" evidence="2">
    <location>
        <begin position="155"/>
        <end position="394"/>
    </location>
</feature>
<evidence type="ECO:0000256" key="1">
    <source>
        <dbReference type="SAM" id="MobiDB-lite"/>
    </source>
</evidence>
<dbReference type="OrthoDB" id="3344688at2759"/>
<comment type="caution">
    <text evidence="3">The sequence shown here is derived from an EMBL/GenBank/DDBJ whole genome shotgun (WGS) entry which is preliminary data.</text>
</comment>
<dbReference type="InterPro" id="IPR013103">
    <property type="entry name" value="RVT_2"/>
</dbReference>
<dbReference type="Pfam" id="PF07727">
    <property type="entry name" value="RVT_2"/>
    <property type="match status" value="1"/>
</dbReference>
<dbReference type="AlphaFoldDB" id="A0A8S0VW12"/>
<feature type="region of interest" description="Disordered" evidence="1">
    <location>
        <begin position="115"/>
        <end position="139"/>
    </location>
</feature>
<evidence type="ECO:0000259" key="2">
    <source>
        <dbReference type="Pfam" id="PF07727"/>
    </source>
</evidence>
<dbReference type="InterPro" id="IPR043502">
    <property type="entry name" value="DNA/RNA_pol_sf"/>
</dbReference>
<dbReference type="SUPFAM" id="SSF56672">
    <property type="entry name" value="DNA/RNA polymerases"/>
    <property type="match status" value="1"/>
</dbReference>
<accession>A0A8S0VW12</accession>
<organism evidence="3 4">
    <name type="scientific">Cyclocybe aegerita</name>
    <name type="common">Black poplar mushroom</name>
    <name type="synonym">Agrocybe aegerita</name>
    <dbReference type="NCBI Taxonomy" id="1973307"/>
    <lineage>
        <taxon>Eukaryota</taxon>
        <taxon>Fungi</taxon>
        <taxon>Dikarya</taxon>
        <taxon>Basidiomycota</taxon>
        <taxon>Agaricomycotina</taxon>
        <taxon>Agaricomycetes</taxon>
        <taxon>Agaricomycetidae</taxon>
        <taxon>Agaricales</taxon>
        <taxon>Agaricineae</taxon>
        <taxon>Bolbitiaceae</taxon>
        <taxon>Cyclocybe</taxon>
    </lineage>
</organism>
<evidence type="ECO:0000313" key="3">
    <source>
        <dbReference type="EMBL" id="CAA7264604.1"/>
    </source>
</evidence>
<feature type="compositionally biased region" description="Basic and acidic residues" evidence="1">
    <location>
        <begin position="86"/>
        <end position="95"/>
    </location>
</feature>
<proteinExistence type="predicted"/>
<dbReference type="CDD" id="cd09272">
    <property type="entry name" value="RNase_HI_RT_Ty1"/>
    <property type="match status" value="1"/>
</dbReference>
<feature type="compositionally biased region" description="Acidic residues" evidence="1">
    <location>
        <begin position="405"/>
        <end position="416"/>
    </location>
</feature>